<dbReference type="InterPro" id="IPR006935">
    <property type="entry name" value="Helicase/UvrB_N"/>
</dbReference>
<dbReference type="Pfam" id="PF04851">
    <property type="entry name" value="ResIII"/>
    <property type="match status" value="1"/>
</dbReference>
<evidence type="ECO:0000313" key="4">
    <source>
        <dbReference type="Proteomes" id="UP000199701"/>
    </source>
</evidence>
<dbReference type="PANTHER" id="PTHR47396:SF1">
    <property type="entry name" value="ATP-DEPENDENT HELICASE IRC3-RELATED"/>
    <property type="match status" value="1"/>
</dbReference>
<dbReference type="Gene3D" id="3.40.50.300">
    <property type="entry name" value="P-loop containing nucleotide triphosphate hydrolases"/>
    <property type="match status" value="2"/>
</dbReference>
<dbReference type="EMBL" id="FOJI01000009">
    <property type="protein sequence ID" value="SEW31525.1"/>
    <property type="molecule type" value="Genomic_DNA"/>
</dbReference>
<dbReference type="GO" id="GO:0005829">
    <property type="term" value="C:cytosol"/>
    <property type="evidence" value="ECO:0007669"/>
    <property type="project" value="TreeGrafter"/>
</dbReference>
<dbReference type="AlphaFoldDB" id="A0A1I0QVS0"/>
<dbReference type="GO" id="GO:0016787">
    <property type="term" value="F:hydrolase activity"/>
    <property type="evidence" value="ECO:0007669"/>
    <property type="project" value="InterPro"/>
</dbReference>
<dbReference type="Pfam" id="PF00271">
    <property type="entry name" value="Helicase_C"/>
    <property type="match status" value="1"/>
</dbReference>
<dbReference type="InterPro" id="IPR001650">
    <property type="entry name" value="Helicase_C-like"/>
</dbReference>
<dbReference type="GO" id="GO:0006304">
    <property type="term" value="P:DNA modification"/>
    <property type="evidence" value="ECO:0007669"/>
    <property type="project" value="InterPro"/>
</dbReference>
<dbReference type="InterPro" id="IPR050742">
    <property type="entry name" value="Helicase_Restrict-Modif_Enz"/>
</dbReference>
<accession>A0A1I0QVS0</accession>
<dbReference type="RefSeq" id="WP_242941030.1">
    <property type="nucleotide sequence ID" value="NZ_FOJI01000009.1"/>
</dbReference>
<evidence type="ECO:0000259" key="1">
    <source>
        <dbReference type="PROSITE" id="PS51192"/>
    </source>
</evidence>
<dbReference type="CDD" id="cd18799">
    <property type="entry name" value="SF2_C_EcoAI-like"/>
    <property type="match status" value="1"/>
</dbReference>
<dbReference type="InterPro" id="IPR013670">
    <property type="entry name" value="EcoEI_R_C_dom"/>
</dbReference>
<proteinExistence type="predicted"/>
<dbReference type="PROSITE" id="PS51194">
    <property type="entry name" value="HELICASE_CTER"/>
    <property type="match status" value="1"/>
</dbReference>
<evidence type="ECO:0000313" key="3">
    <source>
        <dbReference type="EMBL" id="SEW31525.1"/>
    </source>
</evidence>
<dbReference type="Proteomes" id="UP000199701">
    <property type="component" value="Unassembled WGS sequence"/>
</dbReference>
<feature type="domain" description="Helicase C-terminal" evidence="2">
    <location>
        <begin position="646"/>
        <end position="806"/>
    </location>
</feature>
<gene>
    <name evidence="3" type="ORF">SAMN05421659_109156</name>
</gene>
<dbReference type="PANTHER" id="PTHR47396">
    <property type="entry name" value="TYPE I RESTRICTION ENZYME ECOKI R PROTEIN"/>
    <property type="match status" value="1"/>
</dbReference>
<dbReference type="SMART" id="SM00490">
    <property type="entry name" value="HELICc"/>
    <property type="match status" value="1"/>
</dbReference>
<dbReference type="CDD" id="cd18032">
    <property type="entry name" value="DEXHc_RE_I_III_res"/>
    <property type="match status" value="1"/>
</dbReference>
<dbReference type="Gene3D" id="3.90.1570.30">
    <property type="match status" value="1"/>
</dbReference>
<keyword evidence="4" id="KW-1185">Reference proteome</keyword>
<dbReference type="GO" id="GO:0005524">
    <property type="term" value="F:ATP binding"/>
    <property type="evidence" value="ECO:0007669"/>
    <property type="project" value="InterPro"/>
</dbReference>
<dbReference type="NCBIfam" id="NF008521">
    <property type="entry name" value="PRK11448.1"/>
    <property type="match status" value="1"/>
</dbReference>
<dbReference type="SUPFAM" id="SSF52540">
    <property type="entry name" value="P-loop containing nucleoside triphosphate hydrolases"/>
    <property type="match status" value="1"/>
</dbReference>
<dbReference type="PROSITE" id="PS51192">
    <property type="entry name" value="HELICASE_ATP_BIND_1"/>
    <property type="match status" value="1"/>
</dbReference>
<reference evidence="3 4" key="1">
    <citation type="submission" date="2016-10" db="EMBL/GenBank/DDBJ databases">
        <authorList>
            <person name="de Groot N.N."/>
        </authorList>
    </citation>
    <scope>NUCLEOTIDE SEQUENCE [LARGE SCALE GENOMIC DNA]</scope>
    <source>
        <strain evidence="3 4">DSM 9179</strain>
    </source>
</reference>
<dbReference type="Pfam" id="PF08463">
    <property type="entry name" value="EcoEI_R_C"/>
    <property type="match status" value="1"/>
</dbReference>
<name>A0A1I0QVS0_9FIRM</name>
<dbReference type="STRING" id="99656.SAMN05421659_109156"/>
<dbReference type="SMART" id="SM00487">
    <property type="entry name" value="DEXDc"/>
    <property type="match status" value="1"/>
</dbReference>
<dbReference type="InterPro" id="IPR027417">
    <property type="entry name" value="P-loop_NTPase"/>
</dbReference>
<sequence>MNNFEFLKEKWPELSNLGALAEKYIYTDSNTSLIKQGMISELLVKYMLAYDGLQEPSYDNTHANRINILRGNDLLPKEIDNTIKVIRLSRNDATHNGTESKEKALSNIQLLFELCVWFMQTYGDYTFESTEYMVPEENHITVEELAKQNMELEANNKILALELLEIQKSGKASSNRRAIAYKKAINVKLTEAQTREIIDEQLRNVGWEVDTASIRYSKGTRPQKNHNYAIAEWPTDSKVCVGGFADYAFFVGEQMVGVVEAKRKHSNVSSVIDGQCKDYALHIKKEHEQYVIKEFGNYKVPFLYATNGRPYLKQYEEMSGIWFLDVRETYNRPKPLSGWPSPDGLIQDLEKDIEEANKKLQSTGYEVLEDPDGLNLRYYQIDAIKAAEAAIENNASNVLLAMATGTGKTRTVLGMIYRFLDANRFKRILYMVDRTALGDQTLDTFKEVKLKDLLTLNQIYDVKELVEKSFEKDTRVQIATVQSLVKRIMYNDGAMPGVSDYDLIIVDEAHRGYILDKELSDDEVLYRNQDDFRSKYRAVIDYFDAVKIALTATPALNTTQIFGKPVYSYDYRTAVVDGFLVDHDAPHLIKTKLSEDGIVFAVGDTPPIYDPITNVITNSDELEDELKFDVEDFNRRVLSESFNETVLKEIAKDIDPNESGKTLIFAVDDSHADTIVKILKKIYTDQGVDENAIMKITGSIENGNKKKIGTAIKRFKNEAYPSIVVTVDLLSTGIDVEEITTIVFMRRIRSRILFEQMMGRATRLCPEIGKTHFEIYDAVGVYNALLPVSTMKPVVANPSETFQNLIDGFDALESGKSRQNQIDIIIAKMRRNKNKMNDNYREQFNVLTGSDSPEAFIEAISKMSTDQAAEVIKNSSKAFEYMTNEFHERPKFISNVADELREHVRGYGKAKNPEDYLTEFKKFVETHLNEIAALNIVTARPKELTRESLKALKLELERNDYSETMLRTAWKEMTNQDIMADIISFIRQKSLGDALISKEERIKNAIAKTKVVHTELTKVQINWLDRVEQQLLQETVLSKETFDAAAFKNKGGYKAVNKAFGEKLDMFIDEINNNMYTA</sequence>
<dbReference type="InterPro" id="IPR014001">
    <property type="entry name" value="Helicase_ATP-bd"/>
</dbReference>
<feature type="domain" description="Helicase ATP-binding" evidence="1">
    <location>
        <begin position="389"/>
        <end position="572"/>
    </location>
</feature>
<organism evidence="3 4">
    <name type="scientific">[Clostridium] fimetarium</name>
    <dbReference type="NCBI Taxonomy" id="99656"/>
    <lineage>
        <taxon>Bacteria</taxon>
        <taxon>Bacillati</taxon>
        <taxon>Bacillota</taxon>
        <taxon>Clostridia</taxon>
        <taxon>Lachnospirales</taxon>
        <taxon>Lachnospiraceae</taxon>
    </lineage>
</organism>
<evidence type="ECO:0000259" key="2">
    <source>
        <dbReference type="PROSITE" id="PS51194"/>
    </source>
</evidence>
<dbReference type="GO" id="GO:0003677">
    <property type="term" value="F:DNA binding"/>
    <property type="evidence" value="ECO:0007669"/>
    <property type="project" value="InterPro"/>
</dbReference>
<protein>
    <submittedName>
        <fullName evidence="3">Type I restriction enzyme, R subunit</fullName>
    </submittedName>
</protein>